<dbReference type="SUPFAM" id="SSF46894">
    <property type="entry name" value="C-terminal effector domain of the bipartite response regulators"/>
    <property type="match status" value="1"/>
</dbReference>
<dbReference type="AlphaFoldDB" id="A0A3M9NA54"/>
<dbReference type="InterPro" id="IPR011006">
    <property type="entry name" value="CheY-like_superfamily"/>
</dbReference>
<dbReference type="GO" id="GO:0000160">
    <property type="term" value="P:phosphorelay signal transduction system"/>
    <property type="evidence" value="ECO:0007669"/>
    <property type="project" value="InterPro"/>
</dbReference>
<name>A0A3M9NA54_9BACT</name>
<evidence type="ECO:0000313" key="8">
    <source>
        <dbReference type="Proteomes" id="UP000267223"/>
    </source>
</evidence>
<comment type="caution">
    <text evidence="7">The sequence shown here is derived from an EMBL/GenBank/DDBJ whole genome shotgun (WGS) entry which is preliminary data.</text>
</comment>
<dbReference type="RefSeq" id="WP_123121738.1">
    <property type="nucleotide sequence ID" value="NZ_RJJR01000014.1"/>
</dbReference>
<dbReference type="PANTHER" id="PTHR43214:SF41">
    <property type="entry name" value="NITRATE_NITRITE RESPONSE REGULATOR PROTEIN NARP"/>
    <property type="match status" value="1"/>
</dbReference>
<evidence type="ECO:0000256" key="1">
    <source>
        <dbReference type="ARBA" id="ARBA00022553"/>
    </source>
</evidence>
<organism evidence="7 8">
    <name type="scientific">Hanamia caeni</name>
    <dbReference type="NCBI Taxonomy" id="2294116"/>
    <lineage>
        <taxon>Bacteria</taxon>
        <taxon>Pseudomonadati</taxon>
        <taxon>Bacteroidota</taxon>
        <taxon>Chitinophagia</taxon>
        <taxon>Chitinophagales</taxon>
        <taxon>Chitinophagaceae</taxon>
        <taxon>Hanamia</taxon>
    </lineage>
</organism>
<dbReference type="GO" id="GO:0003677">
    <property type="term" value="F:DNA binding"/>
    <property type="evidence" value="ECO:0007669"/>
    <property type="project" value="UniProtKB-KW"/>
</dbReference>
<dbReference type="SUPFAM" id="SSF52172">
    <property type="entry name" value="CheY-like"/>
    <property type="match status" value="1"/>
</dbReference>
<dbReference type="Pfam" id="PF00072">
    <property type="entry name" value="Response_reg"/>
    <property type="match status" value="1"/>
</dbReference>
<dbReference type="PROSITE" id="PS50110">
    <property type="entry name" value="RESPONSE_REGULATORY"/>
    <property type="match status" value="1"/>
</dbReference>
<evidence type="ECO:0000256" key="3">
    <source>
        <dbReference type="ARBA" id="ARBA00023125"/>
    </source>
</evidence>
<dbReference type="Gene3D" id="3.40.50.2300">
    <property type="match status" value="1"/>
</dbReference>
<dbReference type="InterPro" id="IPR001789">
    <property type="entry name" value="Sig_transdc_resp-reg_receiver"/>
</dbReference>
<evidence type="ECO:0000256" key="2">
    <source>
        <dbReference type="ARBA" id="ARBA00023015"/>
    </source>
</evidence>
<dbReference type="InterPro" id="IPR058245">
    <property type="entry name" value="NreC/VraR/RcsB-like_REC"/>
</dbReference>
<gene>
    <name evidence="7" type="ORF">EFY79_15975</name>
</gene>
<dbReference type="EMBL" id="RJJR01000014">
    <property type="protein sequence ID" value="RNI34197.1"/>
    <property type="molecule type" value="Genomic_DNA"/>
</dbReference>
<evidence type="ECO:0000256" key="5">
    <source>
        <dbReference type="PROSITE-ProRule" id="PRU00169"/>
    </source>
</evidence>
<evidence type="ECO:0000256" key="4">
    <source>
        <dbReference type="ARBA" id="ARBA00023163"/>
    </source>
</evidence>
<keyword evidence="2" id="KW-0805">Transcription regulation</keyword>
<dbReference type="Proteomes" id="UP000267223">
    <property type="component" value="Unassembled WGS sequence"/>
</dbReference>
<dbReference type="CDD" id="cd17535">
    <property type="entry name" value="REC_NarL-like"/>
    <property type="match status" value="1"/>
</dbReference>
<dbReference type="SMART" id="SM00448">
    <property type="entry name" value="REC"/>
    <property type="match status" value="1"/>
</dbReference>
<sequence>MSLSTIIKFAIADDHKIFRDGIKMALTPRENLKLLWEAEDGKDLMHKMTIKKPDLILMDIRMPEIDGINAIEMLRKEYDNLKIIVVSMYDDQQMISKMMEMGANAYLTKTTDPDEIYEAIITCMNEEFYFNQLVNKAVMGKLMQKRNVKTQYGRELPVNFNEKELKILQLLGEDKTTDEISKLIFLSPRTIETIRQNMKNKVGAKTIGGLIMYGMRNKMIE</sequence>
<dbReference type="GO" id="GO:0006355">
    <property type="term" value="P:regulation of DNA-templated transcription"/>
    <property type="evidence" value="ECO:0007669"/>
    <property type="project" value="InterPro"/>
</dbReference>
<feature type="domain" description="Response regulatory" evidence="6">
    <location>
        <begin position="8"/>
        <end position="124"/>
    </location>
</feature>
<feature type="modified residue" description="4-aspartylphosphate" evidence="5">
    <location>
        <position position="59"/>
    </location>
</feature>
<protein>
    <submittedName>
        <fullName evidence="7">DNA-binding response regulator</fullName>
    </submittedName>
</protein>
<dbReference type="InterPro" id="IPR000792">
    <property type="entry name" value="Tscrpt_reg_LuxR_C"/>
</dbReference>
<keyword evidence="1 5" id="KW-0597">Phosphoprotein</keyword>
<evidence type="ECO:0000313" key="7">
    <source>
        <dbReference type="EMBL" id="RNI34197.1"/>
    </source>
</evidence>
<proteinExistence type="predicted"/>
<dbReference type="InterPro" id="IPR039420">
    <property type="entry name" value="WalR-like"/>
</dbReference>
<keyword evidence="8" id="KW-1185">Reference proteome</keyword>
<reference evidence="7 8" key="1">
    <citation type="submission" date="2018-11" db="EMBL/GenBank/DDBJ databases">
        <title>Draft genome sequence of Ferruginibacter sp. BO-59.</title>
        <authorList>
            <person name="Im W.T."/>
        </authorList>
    </citation>
    <scope>NUCLEOTIDE SEQUENCE [LARGE SCALE GENOMIC DNA]</scope>
    <source>
        <strain evidence="7 8">BO-59</strain>
    </source>
</reference>
<dbReference type="PROSITE" id="PS00622">
    <property type="entry name" value="HTH_LUXR_1"/>
    <property type="match status" value="1"/>
</dbReference>
<dbReference type="InterPro" id="IPR016032">
    <property type="entry name" value="Sig_transdc_resp-reg_C-effctor"/>
</dbReference>
<dbReference type="Pfam" id="PF00196">
    <property type="entry name" value="GerE"/>
    <property type="match status" value="1"/>
</dbReference>
<dbReference type="SMART" id="SM00421">
    <property type="entry name" value="HTH_LUXR"/>
    <property type="match status" value="1"/>
</dbReference>
<accession>A0A3M9NA54</accession>
<dbReference type="PANTHER" id="PTHR43214">
    <property type="entry name" value="TWO-COMPONENT RESPONSE REGULATOR"/>
    <property type="match status" value="1"/>
</dbReference>
<keyword evidence="3 7" id="KW-0238">DNA-binding</keyword>
<keyword evidence="4" id="KW-0804">Transcription</keyword>
<evidence type="ECO:0000259" key="6">
    <source>
        <dbReference type="PROSITE" id="PS50110"/>
    </source>
</evidence>
<dbReference type="OrthoDB" id="9797341at2"/>